<keyword evidence="5" id="KW-0349">Heme</keyword>
<dbReference type="GO" id="GO:0016020">
    <property type="term" value="C:membrane"/>
    <property type="evidence" value="ECO:0007669"/>
    <property type="project" value="UniProtKB-SubCell"/>
</dbReference>
<keyword evidence="10" id="KW-0408">Iron</keyword>
<dbReference type="GO" id="GO:0005506">
    <property type="term" value="F:iron ion binding"/>
    <property type="evidence" value="ECO:0007669"/>
    <property type="project" value="InterPro"/>
</dbReference>
<evidence type="ECO:0000256" key="5">
    <source>
        <dbReference type="ARBA" id="ARBA00022617"/>
    </source>
</evidence>
<evidence type="ECO:0000256" key="8">
    <source>
        <dbReference type="ARBA" id="ARBA00022989"/>
    </source>
</evidence>
<accession>A0A1M2W0F6</accession>
<evidence type="ECO:0000313" key="14">
    <source>
        <dbReference type="Proteomes" id="UP000184267"/>
    </source>
</evidence>
<keyword evidence="7" id="KW-0479">Metal-binding</keyword>
<evidence type="ECO:0000256" key="11">
    <source>
        <dbReference type="ARBA" id="ARBA00023033"/>
    </source>
</evidence>
<dbReference type="AlphaFoldDB" id="A0A1M2W0F6"/>
<evidence type="ECO:0000313" key="13">
    <source>
        <dbReference type="EMBL" id="OJT13260.1"/>
    </source>
</evidence>
<comment type="cofactor">
    <cofactor evidence="1">
        <name>heme</name>
        <dbReference type="ChEBI" id="CHEBI:30413"/>
    </cofactor>
</comment>
<protein>
    <submittedName>
        <fullName evidence="13">Cytochrome P450 1B1</fullName>
    </submittedName>
</protein>
<dbReference type="OMA" id="ICGITMS"/>
<sequence>MSLAKYPELSLDRWAKTFGPIYTFTIGNQLFLVLSDPYMVKDILVTNGAVFSSRKEMFVKVQTILQYRGITSTPYNEHWRKHRRLANSLLVPRAVATYHPWLEMEAKDMLQGLMRDGKAGAISINPQLYASRVSLNAILRLVYGVRTASLDEPTVVEVLRISREFMNTTGSVSNLVDFFPILQKLPNPMTTRGRNLNRDILAFNRPYIQDIETRLKRGEDVADCLAKTLLLTREEEQLDDLDIVMLCGALMIGGVETTASVLQWFMAHIAGCPDVQAKVHAELDGVCGRNRLPSVDDEQDLPYIRAIAKEVARVHNPFWIGTPHYSTDDFSYRGYDIPKGTAIIVNSWSMHFDPVRHPDPHTFKPERYLSDNLPFAESARLANPLQRDNWAFGAG</sequence>
<reference evidence="13 14" key="1">
    <citation type="submission" date="2016-10" db="EMBL/GenBank/DDBJ databases">
        <title>Genome sequence of the basidiomycete white-rot fungus Trametes pubescens.</title>
        <authorList>
            <person name="Makela M.R."/>
            <person name="Granchi Z."/>
            <person name="Peng M."/>
            <person name="De Vries R.P."/>
            <person name="Grigoriev I."/>
            <person name="Riley R."/>
            <person name="Hilden K."/>
        </authorList>
    </citation>
    <scope>NUCLEOTIDE SEQUENCE [LARGE SCALE GENOMIC DNA]</scope>
    <source>
        <strain evidence="13 14">FBCC735</strain>
    </source>
</reference>
<evidence type="ECO:0000256" key="10">
    <source>
        <dbReference type="ARBA" id="ARBA00023004"/>
    </source>
</evidence>
<keyword evidence="12" id="KW-0472">Membrane</keyword>
<comment type="pathway">
    <text evidence="3">Secondary metabolite biosynthesis.</text>
</comment>
<proteinExistence type="inferred from homology"/>
<keyword evidence="11" id="KW-0503">Monooxygenase</keyword>
<dbReference type="GO" id="GO:0020037">
    <property type="term" value="F:heme binding"/>
    <property type="evidence" value="ECO:0007669"/>
    <property type="project" value="InterPro"/>
</dbReference>
<comment type="subcellular location">
    <subcellularLocation>
        <location evidence="2">Membrane</location>
    </subcellularLocation>
</comment>
<comment type="caution">
    <text evidence="13">The sequence shown here is derived from an EMBL/GenBank/DDBJ whole genome shotgun (WGS) entry which is preliminary data.</text>
</comment>
<dbReference type="STRING" id="154538.A0A1M2W0F6"/>
<dbReference type="InterPro" id="IPR036396">
    <property type="entry name" value="Cyt_P450_sf"/>
</dbReference>
<dbReference type="GO" id="GO:0004497">
    <property type="term" value="F:monooxygenase activity"/>
    <property type="evidence" value="ECO:0007669"/>
    <property type="project" value="UniProtKB-KW"/>
</dbReference>
<evidence type="ECO:0000256" key="7">
    <source>
        <dbReference type="ARBA" id="ARBA00022723"/>
    </source>
</evidence>
<dbReference type="SUPFAM" id="SSF48264">
    <property type="entry name" value="Cytochrome P450"/>
    <property type="match status" value="1"/>
</dbReference>
<dbReference type="EMBL" id="MNAD01000417">
    <property type="protein sequence ID" value="OJT13260.1"/>
    <property type="molecule type" value="Genomic_DNA"/>
</dbReference>
<evidence type="ECO:0000256" key="1">
    <source>
        <dbReference type="ARBA" id="ARBA00001971"/>
    </source>
</evidence>
<evidence type="ECO:0000256" key="4">
    <source>
        <dbReference type="ARBA" id="ARBA00010617"/>
    </source>
</evidence>
<keyword evidence="9" id="KW-0560">Oxidoreductase</keyword>
<dbReference type="Proteomes" id="UP000184267">
    <property type="component" value="Unassembled WGS sequence"/>
</dbReference>
<evidence type="ECO:0000256" key="6">
    <source>
        <dbReference type="ARBA" id="ARBA00022692"/>
    </source>
</evidence>
<evidence type="ECO:0000256" key="12">
    <source>
        <dbReference type="ARBA" id="ARBA00023136"/>
    </source>
</evidence>
<gene>
    <name evidence="13" type="ORF">TRAPUB_10195</name>
</gene>
<evidence type="ECO:0000256" key="9">
    <source>
        <dbReference type="ARBA" id="ARBA00023002"/>
    </source>
</evidence>
<dbReference type="PANTHER" id="PTHR46300:SF2">
    <property type="entry name" value="CYTOCHROME P450 MONOOXYGENASE ALNH-RELATED"/>
    <property type="match status" value="1"/>
</dbReference>
<dbReference type="InterPro" id="IPR050364">
    <property type="entry name" value="Cytochrome_P450_fung"/>
</dbReference>
<keyword evidence="8" id="KW-1133">Transmembrane helix</keyword>
<dbReference type="InterPro" id="IPR002401">
    <property type="entry name" value="Cyt_P450_E_grp-I"/>
</dbReference>
<organism evidence="13 14">
    <name type="scientific">Trametes pubescens</name>
    <name type="common">White-rot fungus</name>
    <dbReference type="NCBI Taxonomy" id="154538"/>
    <lineage>
        <taxon>Eukaryota</taxon>
        <taxon>Fungi</taxon>
        <taxon>Dikarya</taxon>
        <taxon>Basidiomycota</taxon>
        <taxon>Agaricomycotina</taxon>
        <taxon>Agaricomycetes</taxon>
        <taxon>Polyporales</taxon>
        <taxon>Polyporaceae</taxon>
        <taxon>Trametes</taxon>
    </lineage>
</organism>
<dbReference type="Pfam" id="PF00067">
    <property type="entry name" value="p450"/>
    <property type="match status" value="1"/>
</dbReference>
<dbReference type="Gene3D" id="1.10.630.10">
    <property type="entry name" value="Cytochrome P450"/>
    <property type="match status" value="1"/>
</dbReference>
<keyword evidence="14" id="KW-1185">Reference proteome</keyword>
<dbReference type="PRINTS" id="PR00463">
    <property type="entry name" value="EP450I"/>
</dbReference>
<dbReference type="InterPro" id="IPR001128">
    <property type="entry name" value="Cyt_P450"/>
</dbReference>
<evidence type="ECO:0000256" key="3">
    <source>
        <dbReference type="ARBA" id="ARBA00005179"/>
    </source>
</evidence>
<dbReference type="PANTHER" id="PTHR46300">
    <property type="entry name" value="P450, PUTATIVE (EUROFUNG)-RELATED-RELATED"/>
    <property type="match status" value="1"/>
</dbReference>
<dbReference type="OrthoDB" id="1470350at2759"/>
<dbReference type="GO" id="GO:0016705">
    <property type="term" value="F:oxidoreductase activity, acting on paired donors, with incorporation or reduction of molecular oxygen"/>
    <property type="evidence" value="ECO:0007669"/>
    <property type="project" value="InterPro"/>
</dbReference>
<comment type="similarity">
    <text evidence="4">Belongs to the cytochrome P450 family.</text>
</comment>
<keyword evidence="6" id="KW-0812">Transmembrane</keyword>
<name>A0A1M2W0F6_TRAPU</name>
<evidence type="ECO:0000256" key="2">
    <source>
        <dbReference type="ARBA" id="ARBA00004370"/>
    </source>
</evidence>